<protein>
    <submittedName>
        <fullName evidence="1">Uncharacterized protein</fullName>
    </submittedName>
</protein>
<proteinExistence type="predicted"/>
<dbReference type="EMBL" id="JAXCLW010000001">
    <property type="protein sequence ID" value="MDY0881642.1"/>
    <property type="molecule type" value="Genomic_DNA"/>
</dbReference>
<accession>A0ABU5E5R0</accession>
<name>A0ABU5E5R0_9PROT</name>
<dbReference type="Proteomes" id="UP001279642">
    <property type="component" value="Unassembled WGS sequence"/>
</dbReference>
<dbReference type="RefSeq" id="WP_320506697.1">
    <property type="nucleotide sequence ID" value="NZ_JAXCLW010000001.1"/>
</dbReference>
<evidence type="ECO:0000313" key="2">
    <source>
        <dbReference type="Proteomes" id="UP001279642"/>
    </source>
</evidence>
<evidence type="ECO:0000313" key="1">
    <source>
        <dbReference type="EMBL" id="MDY0881642.1"/>
    </source>
</evidence>
<reference evidence="1 2" key="1">
    <citation type="journal article" date="2016" name="Antonie Van Leeuwenhoek">
        <title>Dongia soli sp. nov., isolated from soil from Dokdo, Korea.</title>
        <authorList>
            <person name="Kim D.U."/>
            <person name="Lee H."/>
            <person name="Kim H."/>
            <person name="Kim S.G."/>
            <person name="Ka J.O."/>
        </authorList>
    </citation>
    <scope>NUCLEOTIDE SEQUENCE [LARGE SCALE GENOMIC DNA]</scope>
    <source>
        <strain evidence="1 2">D78</strain>
    </source>
</reference>
<comment type="caution">
    <text evidence="1">The sequence shown here is derived from an EMBL/GenBank/DDBJ whole genome shotgun (WGS) entry which is preliminary data.</text>
</comment>
<keyword evidence="2" id="KW-1185">Reference proteome</keyword>
<sequence length="56" mass="5939">MARVAPSKGIECSSISQNIDMRQALSRCGSLAENDRSIDPNIRAFLLSGGQPASMS</sequence>
<organism evidence="1 2">
    <name type="scientific">Dongia soli</name>
    <dbReference type="NCBI Taxonomy" id="600628"/>
    <lineage>
        <taxon>Bacteria</taxon>
        <taxon>Pseudomonadati</taxon>
        <taxon>Pseudomonadota</taxon>
        <taxon>Alphaproteobacteria</taxon>
        <taxon>Rhodospirillales</taxon>
        <taxon>Dongiaceae</taxon>
        <taxon>Dongia</taxon>
    </lineage>
</organism>
<gene>
    <name evidence="1" type="ORF">SMD27_02180</name>
</gene>